<evidence type="ECO:0000313" key="4">
    <source>
        <dbReference type="Proteomes" id="UP000813444"/>
    </source>
</evidence>
<accession>A0A8K0SM70</accession>
<dbReference type="OrthoDB" id="5238292at2759"/>
<protein>
    <submittedName>
        <fullName evidence="3">Uncharacterized protein</fullName>
    </submittedName>
</protein>
<proteinExistence type="predicted"/>
<feature type="region of interest" description="Disordered" evidence="1">
    <location>
        <begin position="111"/>
        <end position="138"/>
    </location>
</feature>
<dbReference type="EMBL" id="JAGPNK010000011">
    <property type="protein sequence ID" value="KAH7311541.1"/>
    <property type="molecule type" value="Genomic_DNA"/>
</dbReference>
<keyword evidence="4" id="KW-1185">Reference proteome</keyword>
<dbReference type="Proteomes" id="UP000813444">
    <property type="component" value="Unassembled WGS sequence"/>
</dbReference>
<feature type="region of interest" description="Disordered" evidence="1">
    <location>
        <begin position="1"/>
        <end position="37"/>
    </location>
</feature>
<keyword evidence="2" id="KW-1133">Transmembrane helix</keyword>
<keyword evidence="2" id="KW-0812">Transmembrane</keyword>
<name>A0A8K0SM70_9HYPO</name>
<feature type="transmembrane region" description="Helical" evidence="2">
    <location>
        <begin position="89"/>
        <end position="113"/>
    </location>
</feature>
<keyword evidence="2" id="KW-0472">Membrane</keyword>
<dbReference type="AlphaFoldDB" id="A0A8K0SM70"/>
<organism evidence="3 4">
    <name type="scientific">Stachybotrys elegans</name>
    <dbReference type="NCBI Taxonomy" id="80388"/>
    <lineage>
        <taxon>Eukaryota</taxon>
        <taxon>Fungi</taxon>
        <taxon>Dikarya</taxon>
        <taxon>Ascomycota</taxon>
        <taxon>Pezizomycotina</taxon>
        <taxon>Sordariomycetes</taxon>
        <taxon>Hypocreomycetidae</taxon>
        <taxon>Hypocreales</taxon>
        <taxon>Stachybotryaceae</taxon>
        <taxon>Stachybotrys</taxon>
    </lineage>
</organism>
<gene>
    <name evidence="3" type="ORF">B0I35DRAFT_411725</name>
</gene>
<sequence>MASPSPPPYPGAPGYRDSTLPETAPADLPEAVPISNLEVPVSRLPEVVAARHDSPPETAYSSLPEAVPYSDPHHHHHHQDKTPWWRRHWLWPVIAAILVAGGAIGGGIGGALASRRESDGPSDPGVVGTTEPPPTSTIPSQLVNSVGFLESDESAACDEMVAYAAPGRTPCDQPFELSDGLTYRWRGCSQLPRFMTWAEGIDGEETRLGLCASIDPGTQWTCRNSSIIEAQWLCGPDQQP</sequence>
<evidence type="ECO:0000313" key="3">
    <source>
        <dbReference type="EMBL" id="KAH7311541.1"/>
    </source>
</evidence>
<comment type="caution">
    <text evidence="3">The sequence shown here is derived from an EMBL/GenBank/DDBJ whole genome shotgun (WGS) entry which is preliminary data.</text>
</comment>
<feature type="region of interest" description="Disordered" evidence="1">
    <location>
        <begin position="52"/>
        <end position="79"/>
    </location>
</feature>
<evidence type="ECO:0000256" key="1">
    <source>
        <dbReference type="SAM" id="MobiDB-lite"/>
    </source>
</evidence>
<evidence type="ECO:0000256" key="2">
    <source>
        <dbReference type="SAM" id="Phobius"/>
    </source>
</evidence>
<reference evidence="3" key="1">
    <citation type="journal article" date="2021" name="Nat. Commun.">
        <title>Genetic determinants of endophytism in the Arabidopsis root mycobiome.</title>
        <authorList>
            <person name="Mesny F."/>
            <person name="Miyauchi S."/>
            <person name="Thiergart T."/>
            <person name="Pickel B."/>
            <person name="Atanasova L."/>
            <person name="Karlsson M."/>
            <person name="Huettel B."/>
            <person name="Barry K.W."/>
            <person name="Haridas S."/>
            <person name="Chen C."/>
            <person name="Bauer D."/>
            <person name="Andreopoulos W."/>
            <person name="Pangilinan J."/>
            <person name="LaButti K."/>
            <person name="Riley R."/>
            <person name="Lipzen A."/>
            <person name="Clum A."/>
            <person name="Drula E."/>
            <person name="Henrissat B."/>
            <person name="Kohler A."/>
            <person name="Grigoriev I.V."/>
            <person name="Martin F.M."/>
            <person name="Hacquard S."/>
        </authorList>
    </citation>
    <scope>NUCLEOTIDE SEQUENCE</scope>
    <source>
        <strain evidence="3">MPI-CAGE-CH-0235</strain>
    </source>
</reference>
<feature type="compositionally biased region" description="Pro residues" evidence="1">
    <location>
        <begin position="1"/>
        <end position="11"/>
    </location>
</feature>